<comment type="caution">
    <text evidence="2">The sequence shown here is derived from an EMBL/GenBank/DDBJ whole genome shotgun (WGS) entry which is preliminary data.</text>
</comment>
<gene>
    <name evidence="2" type="ORF">PV327_000852</name>
</gene>
<name>A0AA39G7I7_MICHY</name>
<protein>
    <submittedName>
        <fullName evidence="2">Uncharacterized protein</fullName>
    </submittedName>
</protein>
<organism evidence="2 3">
    <name type="scientific">Microctonus hyperodae</name>
    <name type="common">Parasitoid wasp</name>
    <dbReference type="NCBI Taxonomy" id="165561"/>
    <lineage>
        <taxon>Eukaryota</taxon>
        <taxon>Metazoa</taxon>
        <taxon>Ecdysozoa</taxon>
        <taxon>Arthropoda</taxon>
        <taxon>Hexapoda</taxon>
        <taxon>Insecta</taxon>
        <taxon>Pterygota</taxon>
        <taxon>Neoptera</taxon>
        <taxon>Endopterygota</taxon>
        <taxon>Hymenoptera</taxon>
        <taxon>Apocrita</taxon>
        <taxon>Ichneumonoidea</taxon>
        <taxon>Braconidae</taxon>
        <taxon>Euphorinae</taxon>
        <taxon>Microctonus</taxon>
    </lineage>
</organism>
<dbReference type="EMBL" id="JAQQBR010000001">
    <property type="protein sequence ID" value="KAK0182751.1"/>
    <property type="molecule type" value="Genomic_DNA"/>
</dbReference>
<dbReference type="Proteomes" id="UP001168972">
    <property type="component" value="Unassembled WGS sequence"/>
</dbReference>
<feature type="region of interest" description="Disordered" evidence="1">
    <location>
        <begin position="1"/>
        <end position="29"/>
    </location>
</feature>
<keyword evidence="3" id="KW-1185">Reference proteome</keyword>
<sequence length="128" mass="13842">MRAVVKGPQGRMLDNSGEGGGDVGMGDEKERNSVKIKLGGAAAAGNEKVDGRELSIPVTGFIPFGSRDTRNGHLYGVILPKTNSSSKTGKSIQMLCGHFQCLDYPDKDWEICHKKKVLFSSQEEVESE</sequence>
<evidence type="ECO:0000313" key="2">
    <source>
        <dbReference type="EMBL" id="KAK0182751.1"/>
    </source>
</evidence>
<evidence type="ECO:0000313" key="3">
    <source>
        <dbReference type="Proteomes" id="UP001168972"/>
    </source>
</evidence>
<proteinExistence type="predicted"/>
<reference evidence="2" key="2">
    <citation type="submission" date="2023-03" db="EMBL/GenBank/DDBJ databases">
        <authorList>
            <person name="Inwood S.N."/>
            <person name="Skelly J.G."/>
            <person name="Guhlin J."/>
            <person name="Harrop T.W.R."/>
            <person name="Goldson S.G."/>
            <person name="Dearden P.K."/>
        </authorList>
    </citation>
    <scope>NUCLEOTIDE SEQUENCE</scope>
    <source>
        <strain evidence="2">Lincoln</strain>
        <tissue evidence="2">Whole body</tissue>
    </source>
</reference>
<accession>A0AA39G7I7</accession>
<dbReference type="AlphaFoldDB" id="A0AA39G7I7"/>
<evidence type="ECO:0000256" key="1">
    <source>
        <dbReference type="SAM" id="MobiDB-lite"/>
    </source>
</evidence>
<reference evidence="2" key="1">
    <citation type="journal article" date="2023" name="bioRxiv">
        <title>Scaffold-level genome assemblies of two parasitoid biocontrol wasps reveal the parthenogenesis mechanism and an associated novel virus.</title>
        <authorList>
            <person name="Inwood S."/>
            <person name="Skelly J."/>
            <person name="Guhlin J."/>
            <person name="Harrop T."/>
            <person name="Goldson S."/>
            <person name="Dearden P."/>
        </authorList>
    </citation>
    <scope>NUCLEOTIDE SEQUENCE</scope>
    <source>
        <strain evidence="2">Lincoln</strain>
        <tissue evidence="2">Whole body</tissue>
    </source>
</reference>